<keyword evidence="2" id="KW-1185">Reference proteome</keyword>
<evidence type="ECO:0000313" key="2">
    <source>
        <dbReference type="Proteomes" id="UP001279734"/>
    </source>
</evidence>
<evidence type="ECO:0000313" key="1">
    <source>
        <dbReference type="EMBL" id="GMH16174.1"/>
    </source>
</evidence>
<reference evidence="1" key="1">
    <citation type="submission" date="2023-05" db="EMBL/GenBank/DDBJ databases">
        <title>Nepenthes gracilis genome sequencing.</title>
        <authorList>
            <person name="Fukushima K."/>
        </authorList>
    </citation>
    <scope>NUCLEOTIDE SEQUENCE</scope>
    <source>
        <strain evidence="1">SING2019-196</strain>
    </source>
</reference>
<sequence length="177" mass="19919">MLAAHPGLQVRGRAKGNCKLSLGQQQLTTAAVIHCNGRGSFSVRFGSMERNSRGYISRSALPCRFYIQTNRMEMEQQTAKFYSPSEGVLVARLHSTANFRSCCSSAKFSSKNLQHTTLHQQFRIHTPTAIKATSAHLQSSKKRHLLEPNKQRIETNHKVSNQYHLSKDIKPTIAVRL</sequence>
<comment type="caution">
    <text evidence="1">The sequence shown here is derived from an EMBL/GenBank/DDBJ whole genome shotgun (WGS) entry which is preliminary data.</text>
</comment>
<gene>
    <name evidence="1" type="ORF">Nepgr_018015</name>
</gene>
<dbReference type="EMBL" id="BSYO01000016">
    <property type="protein sequence ID" value="GMH16174.1"/>
    <property type="molecule type" value="Genomic_DNA"/>
</dbReference>
<accession>A0AAD3SST0</accession>
<name>A0AAD3SST0_NEPGR</name>
<dbReference type="AlphaFoldDB" id="A0AAD3SST0"/>
<proteinExistence type="predicted"/>
<dbReference type="Proteomes" id="UP001279734">
    <property type="component" value="Unassembled WGS sequence"/>
</dbReference>
<protein>
    <submittedName>
        <fullName evidence="1">Uncharacterized protein</fullName>
    </submittedName>
</protein>
<organism evidence="1 2">
    <name type="scientific">Nepenthes gracilis</name>
    <name type="common">Slender pitcher plant</name>
    <dbReference type="NCBI Taxonomy" id="150966"/>
    <lineage>
        <taxon>Eukaryota</taxon>
        <taxon>Viridiplantae</taxon>
        <taxon>Streptophyta</taxon>
        <taxon>Embryophyta</taxon>
        <taxon>Tracheophyta</taxon>
        <taxon>Spermatophyta</taxon>
        <taxon>Magnoliopsida</taxon>
        <taxon>eudicotyledons</taxon>
        <taxon>Gunneridae</taxon>
        <taxon>Pentapetalae</taxon>
        <taxon>Caryophyllales</taxon>
        <taxon>Nepenthaceae</taxon>
        <taxon>Nepenthes</taxon>
    </lineage>
</organism>